<dbReference type="EMBL" id="BPLR01009034">
    <property type="protein sequence ID" value="GIY29198.1"/>
    <property type="molecule type" value="Genomic_DNA"/>
</dbReference>
<gene>
    <name evidence="2" type="ORF">CEXT_212061</name>
</gene>
<proteinExistence type="predicted"/>
<evidence type="ECO:0000313" key="2">
    <source>
        <dbReference type="EMBL" id="GIY29198.1"/>
    </source>
</evidence>
<feature type="compositionally biased region" description="Basic and acidic residues" evidence="1">
    <location>
        <begin position="74"/>
        <end position="86"/>
    </location>
</feature>
<keyword evidence="3" id="KW-1185">Reference proteome</keyword>
<dbReference type="AlphaFoldDB" id="A0AAV4S3X1"/>
<evidence type="ECO:0000256" key="1">
    <source>
        <dbReference type="SAM" id="MobiDB-lite"/>
    </source>
</evidence>
<feature type="region of interest" description="Disordered" evidence="1">
    <location>
        <begin position="1"/>
        <end position="86"/>
    </location>
</feature>
<reference evidence="2 3" key="1">
    <citation type="submission" date="2021-06" db="EMBL/GenBank/DDBJ databases">
        <title>Caerostris extrusa draft genome.</title>
        <authorList>
            <person name="Kono N."/>
            <person name="Arakawa K."/>
        </authorList>
    </citation>
    <scope>NUCLEOTIDE SEQUENCE [LARGE SCALE GENOMIC DNA]</scope>
</reference>
<protein>
    <submittedName>
        <fullName evidence="2">Uncharacterized protein</fullName>
    </submittedName>
</protein>
<comment type="caution">
    <text evidence="2">The sequence shown here is derived from an EMBL/GenBank/DDBJ whole genome shotgun (WGS) entry which is preliminary data.</text>
</comment>
<feature type="compositionally biased region" description="Low complexity" evidence="1">
    <location>
        <begin position="58"/>
        <end position="69"/>
    </location>
</feature>
<name>A0AAV4S3X1_CAEEX</name>
<sequence length="124" mass="13404">MVNGRLGDTSPASGDGDPAVPQTPPGADESRSKDAGKAAFGHPVAVDHPGRGDFLATSSSSSRPNSPSRVRSRLTYDAKNRDPFDPLRDPLRNVSDAIDFHYINFVSNLLIPNYQRPLNYNILA</sequence>
<organism evidence="2 3">
    <name type="scientific">Caerostris extrusa</name>
    <name type="common">Bark spider</name>
    <name type="synonym">Caerostris bankana</name>
    <dbReference type="NCBI Taxonomy" id="172846"/>
    <lineage>
        <taxon>Eukaryota</taxon>
        <taxon>Metazoa</taxon>
        <taxon>Ecdysozoa</taxon>
        <taxon>Arthropoda</taxon>
        <taxon>Chelicerata</taxon>
        <taxon>Arachnida</taxon>
        <taxon>Araneae</taxon>
        <taxon>Araneomorphae</taxon>
        <taxon>Entelegynae</taxon>
        <taxon>Araneoidea</taxon>
        <taxon>Araneidae</taxon>
        <taxon>Caerostris</taxon>
    </lineage>
</organism>
<accession>A0AAV4S3X1</accession>
<dbReference type="Proteomes" id="UP001054945">
    <property type="component" value="Unassembled WGS sequence"/>
</dbReference>
<evidence type="ECO:0000313" key="3">
    <source>
        <dbReference type="Proteomes" id="UP001054945"/>
    </source>
</evidence>